<accession>A0A2N0Z6E5</accession>
<dbReference type="Gene3D" id="1.10.10.10">
    <property type="entry name" value="Winged helix-like DNA-binding domain superfamily/Winged helix DNA-binding domain"/>
    <property type="match status" value="1"/>
</dbReference>
<dbReference type="RefSeq" id="WP_101175784.1">
    <property type="nucleotide sequence ID" value="NZ_PISE01000008.1"/>
</dbReference>
<dbReference type="Gene3D" id="3.10.129.10">
    <property type="entry name" value="Hotdog Thioesterase"/>
    <property type="match status" value="1"/>
</dbReference>
<dbReference type="Gene3D" id="3.40.1390.20">
    <property type="entry name" value="HprK N-terminal domain-like"/>
    <property type="match status" value="1"/>
</dbReference>
<gene>
    <name evidence="4" type="ORF">CWS01_03715</name>
</gene>
<dbReference type="SMART" id="SM00116">
    <property type="entry name" value="CBS"/>
    <property type="match status" value="2"/>
</dbReference>
<dbReference type="Pfam" id="PF00571">
    <property type="entry name" value="CBS"/>
    <property type="match status" value="2"/>
</dbReference>
<dbReference type="CDD" id="cd04596">
    <property type="entry name" value="CBS_pair_DRTGG_assoc"/>
    <property type="match status" value="1"/>
</dbReference>
<keyword evidence="1 2" id="KW-0129">CBS domain</keyword>
<dbReference type="Pfam" id="PF07085">
    <property type="entry name" value="DRTGG"/>
    <property type="match status" value="1"/>
</dbReference>
<dbReference type="InterPro" id="IPR000644">
    <property type="entry name" value="CBS_dom"/>
</dbReference>
<keyword evidence="5" id="KW-1185">Reference proteome</keyword>
<dbReference type="InterPro" id="IPR010766">
    <property type="entry name" value="DRTGG"/>
</dbReference>
<dbReference type="SUPFAM" id="SSF46785">
    <property type="entry name" value="Winged helix' DNA-binding domain"/>
    <property type="match status" value="1"/>
</dbReference>
<dbReference type="AlphaFoldDB" id="A0A2N0Z6E5"/>
<dbReference type="PANTHER" id="PTHR43080:SF2">
    <property type="entry name" value="CBS DOMAIN-CONTAINING PROTEIN"/>
    <property type="match status" value="1"/>
</dbReference>
<dbReference type="Pfam" id="PF03061">
    <property type="entry name" value="4HBT"/>
    <property type="match status" value="1"/>
</dbReference>
<dbReference type="InterPro" id="IPR036390">
    <property type="entry name" value="WH_DNA-bd_sf"/>
</dbReference>
<dbReference type="Proteomes" id="UP000233375">
    <property type="component" value="Unassembled WGS sequence"/>
</dbReference>
<name>A0A2N0Z6E5_9BACI</name>
<dbReference type="SUPFAM" id="SSF75138">
    <property type="entry name" value="HprK N-terminal domain-like"/>
    <property type="match status" value="1"/>
</dbReference>
<dbReference type="OrthoDB" id="1790451at2"/>
<dbReference type="InterPro" id="IPR046342">
    <property type="entry name" value="CBS_dom_sf"/>
</dbReference>
<reference evidence="4 5" key="1">
    <citation type="journal article" date="2003" name="Int. J. Syst. Evol. Microbiol.">
        <title>Bacillus nealsonii sp. nov., isolated from a spacecraft-assembly facility, whose spores are gamma-radiation resistant.</title>
        <authorList>
            <person name="Venkateswaran K."/>
            <person name="Kempf M."/>
            <person name="Chen F."/>
            <person name="Satomi M."/>
            <person name="Nicholson W."/>
            <person name="Kern R."/>
        </authorList>
    </citation>
    <scope>NUCLEOTIDE SEQUENCE [LARGE SCALE GENOMIC DNA]</scope>
    <source>
        <strain evidence="4 5">FO-92</strain>
    </source>
</reference>
<organism evidence="4 5">
    <name type="scientific">Niallia nealsonii</name>
    <dbReference type="NCBI Taxonomy" id="115979"/>
    <lineage>
        <taxon>Bacteria</taxon>
        <taxon>Bacillati</taxon>
        <taxon>Bacillota</taxon>
        <taxon>Bacilli</taxon>
        <taxon>Bacillales</taxon>
        <taxon>Bacillaceae</taxon>
        <taxon>Niallia</taxon>
    </lineage>
</organism>
<dbReference type="InterPro" id="IPR028979">
    <property type="entry name" value="Ser_kin/Pase_Hpr-like_N_sf"/>
</dbReference>
<dbReference type="InterPro" id="IPR051257">
    <property type="entry name" value="Diverse_CBS-Domain"/>
</dbReference>
<dbReference type="PROSITE" id="PS51371">
    <property type="entry name" value="CBS"/>
    <property type="match status" value="1"/>
</dbReference>
<dbReference type="CDD" id="cd03440">
    <property type="entry name" value="hot_dog"/>
    <property type="match status" value="1"/>
</dbReference>
<dbReference type="InterPro" id="IPR036388">
    <property type="entry name" value="WH-like_DNA-bd_sf"/>
</dbReference>
<dbReference type="InterPro" id="IPR029069">
    <property type="entry name" value="HotDog_dom_sf"/>
</dbReference>
<evidence type="ECO:0000259" key="3">
    <source>
        <dbReference type="PROSITE" id="PS51371"/>
    </source>
</evidence>
<evidence type="ECO:0000256" key="1">
    <source>
        <dbReference type="ARBA" id="ARBA00023122"/>
    </source>
</evidence>
<dbReference type="PANTHER" id="PTHR43080">
    <property type="entry name" value="CBS DOMAIN-CONTAINING PROTEIN CBSX3, MITOCHONDRIAL"/>
    <property type="match status" value="1"/>
</dbReference>
<proteinExistence type="predicted"/>
<protein>
    <recommendedName>
        <fullName evidence="3">CBS domain-containing protein</fullName>
    </recommendedName>
</protein>
<dbReference type="Gene3D" id="3.10.580.10">
    <property type="entry name" value="CBS-domain"/>
    <property type="match status" value="1"/>
</dbReference>
<dbReference type="Pfam" id="PF13412">
    <property type="entry name" value="HTH_24"/>
    <property type="match status" value="1"/>
</dbReference>
<comment type="caution">
    <text evidence="4">The sequence shown here is derived from an EMBL/GenBank/DDBJ whole genome shotgun (WGS) entry which is preliminary data.</text>
</comment>
<evidence type="ECO:0000313" key="4">
    <source>
        <dbReference type="EMBL" id="PKG25070.1"/>
    </source>
</evidence>
<dbReference type="InterPro" id="IPR006683">
    <property type="entry name" value="Thioestr_dom"/>
</dbReference>
<dbReference type="SUPFAM" id="SSF54637">
    <property type="entry name" value="Thioesterase/thiol ester dehydrase-isomerase"/>
    <property type="match status" value="1"/>
</dbReference>
<dbReference type="SUPFAM" id="SSF54631">
    <property type="entry name" value="CBS-domain pair"/>
    <property type="match status" value="1"/>
</dbReference>
<feature type="domain" description="CBS" evidence="3">
    <location>
        <begin position="256"/>
        <end position="314"/>
    </location>
</feature>
<evidence type="ECO:0000313" key="5">
    <source>
        <dbReference type="Proteomes" id="UP000233375"/>
    </source>
</evidence>
<evidence type="ECO:0000256" key="2">
    <source>
        <dbReference type="PROSITE-ProRule" id="PRU00703"/>
    </source>
</evidence>
<sequence length="440" mass="48929">MATKHEQILNYIDELSVGEKISVRQIAKALSVSEGTAYRAIKDAENKGYVSTIERVGTIRIERKKKENIEKLTYAEVVNIVDGQVLGGKAGLHKTLNRFVIGAMKLDAMMRYTGAGNLMIIGNRVRAHEHVLKAGAAVLITGGFDTDEHVKRLADNLQLPIISTSYDTFTVAAMINRAIFDQLIKKEIVLVEDVLTSLENTIFLRTTDTAAEWHKYNRETMHGRFPVVDVNMKVQGMITSKDIIGKPLDITIDKIMTKQPMTVSGKTSVASCSHMMVWEGIEVLPVVDETNHLEGIISRQDVLKALQMNQRQPQSGETIDDIVTNQLVLTKGKAKGEPITFTCEVTPQMTNHIGTISYGVFTTIVSEAANRILRGFKKGDLVVENMTIYFIKPVQMDSLIEIAPKILEVGRKFGKVDVEVFNQGVLVGKAMMMCQLIDRH</sequence>
<dbReference type="EMBL" id="PISE01000008">
    <property type="protein sequence ID" value="PKG25070.1"/>
    <property type="molecule type" value="Genomic_DNA"/>
</dbReference>